<sequence length="109" mass="12611">MACGARYGVVPRAFQPYRAQTKRPDRYIRADFFMARQFTAIEDRRRQLRQWLDAVANVRMHGTTDCIVTEHFVEERPSLQALPTGRFDAVLRVERRQSDEGCVSVGGNH</sequence>
<keyword evidence="2" id="KW-1185">Reference proteome</keyword>
<dbReference type="AlphaFoldDB" id="A0A5C6TP04"/>
<dbReference type="Proteomes" id="UP000321832">
    <property type="component" value="Unassembled WGS sequence"/>
</dbReference>
<proteinExistence type="predicted"/>
<organism evidence="1 2">
    <name type="scientific">Piscinibacter aquaticus</name>
    <dbReference type="NCBI Taxonomy" id="392597"/>
    <lineage>
        <taxon>Bacteria</taxon>
        <taxon>Pseudomonadati</taxon>
        <taxon>Pseudomonadota</taxon>
        <taxon>Betaproteobacteria</taxon>
        <taxon>Burkholderiales</taxon>
        <taxon>Sphaerotilaceae</taxon>
        <taxon>Piscinibacter</taxon>
    </lineage>
</organism>
<protein>
    <recommendedName>
        <fullName evidence="3">Transposase</fullName>
    </recommendedName>
</protein>
<dbReference type="PANTHER" id="PTHR35004">
    <property type="entry name" value="TRANSPOSASE RV3428C-RELATED"/>
    <property type="match status" value="1"/>
</dbReference>
<gene>
    <name evidence="1" type="ORF">FSC37_22645</name>
</gene>
<dbReference type="PANTHER" id="PTHR35004:SF6">
    <property type="entry name" value="TRANSPOSASE"/>
    <property type="match status" value="1"/>
</dbReference>
<accession>A0A5C6TP04</accession>
<reference evidence="1 2" key="1">
    <citation type="submission" date="2019-08" db="EMBL/GenBank/DDBJ databases">
        <authorList>
            <person name="Khan S.A."/>
            <person name="Jeon C.O."/>
            <person name="Jeong S.E."/>
        </authorList>
    </citation>
    <scope>NUCLEOTIDE SEQUENCE [LARGE SCALE GENOMIC DNA]</scope>
    <source>
        <strain evidence="2">IMCC1728</strain>
    </source>
</reference>
<comment type="caution">
    <text evidence="1">The sequence shown here is derived from an EMBL/GenBank/DDBJ whole genome shotgun (WGS) entry which is preliminary data.</text>
</comment>
<evidence type="ECO:0000313" key="1">
    <source>
        <dbReference type="EMBL" id="TXC62153.1"/>
    </source>
</evidence>
<dbReference type="EMBL" id="VOPW01000002">
    <property type="protein sequence ID" value="TXC62153.1"/>
    <property type="molecule type" value="Genomic_DNA"/>
</dbReference>
<evidence type="ECO:0008006" key="3">
    <source>
        <dbReference type="Google" id="ProtNLM"/>
    </source>
</evidence>
<name>A0A5C6TP04_9BURK</name>
<evidence type="ECO:0000313" key="2">
    <source>
        <dbReference type="Proteomes" id="UP000321832"/>
    </source>
</evidence>